<evidence type="ECO:0000256" key="1">
    <source>
        <dbReference type="SAM" id="Phobius"/>
    </source>
</evidence>
<comment type="caution">
    <text evidence="2">The sequence shown here is derived from an EMBL/GenBank/DDBJ whole genome shotgun (WGS) entry which is preliminary data.</text>
</comment>
<keyword evidence="1" id="KW-0472">Membrane</keyword>
<dbReference type="SUPFAM" id="SSF82171">
    <property type="entry name" value="DPP6 N-terminal domain-like"/>
    <property type="match status" value="1"/>
</dbReference>
<sequence>MTSNPEADIQNSQRFYPFDRAAIAAIALLFVFVIGLTVFGKFLTPKVAGFSWQDRKIGADARAFVLKFKRPMDRASVEANLQIEPDLPGKIAWGDRELFYTLLQPPVYGEDYQVTLQGAKERYGEWGAGGRRIETFQGMFEARDRVFAYLGVEGDERGKLILYNLTQERKQILTPPDLIVIDFKPYPDSERILFSAIDSASIDRDLRDLQLYTVTTGLNSTQPFGRIQPILDARTYQNFQFDLSTDGKTVIIDRENPLNPSDTALWIVPGAGEPRSLGIRGETFAIAPDGQTLAVGQERGISLIPLTPQAPPLAFLPGYEEILEFSPDRAMPLLLDILPDGTRSLVLVKGRGLSPKRIPIAGLVRDCKFSPLQTDILYCFQLGGKNQPPEQPLLSLIDLKKVRETPFLALTDYQEVVISLSPDGLTLLFDQVVTTPSGFEGDPSQPETLAASIWLLRLPDPSREGDRAIAIQRPEKLFPGLNPVWLP</sequence>
<dbReference type="AlphaFoldDB" id="A0A8J7B415"/>
<evidence type="ECO:0008006" key="4">
    <source>
        <dbReference type="Google" id="ProtNLM"/>
    </source>
</evidence>
<evidence type="ECO:0000313" key="3">
    <source>
        <dbReference type="Proteomes" id="UP000654482"/>
    </source>
</evidence>
<name>A0A8J7B415_9CYAN</name>
<accession>A0A8J7B415</accession>
<dbReference type="Gene3D" id="2.60.40.3710">
    <property type="match status" value="1"/>
</dbReference>
<protein>
    <recommendedName>
        <fullName evidence="4">SbsA Ig-like domain-containing protein</fullName>
    </recommendedName>
</protein>
<organism evidence="2 3">
    <name type="scientific">Lusitaniella coriacea LEGE 07157</name>
    <dbReference type="NCBI Taxonomy" id="945747"/>
    <lineage>
        <taxon>Bacteria</taxon>
        <taxon>Bacillati</taxon>
        <taxon>Cyanobacteriota</taxon>
        <taxon>Cyanophyceae</taxon>
        <taxon>Spirulinales</taxon>
        <taxon>Lusitaniellaceae</taxon>
        <taxon>Lusitaniella</taxon>
    </lineage>
</organism>
<dbReference type="Proteomes" id="UP000654482">
    <property type="component" value="Unassembled WGS sequence"/>
</dbReference>
<feature type="transmembrane region" description="Helical" evidence="1">
    <location>
        <begin position="21"/>
        <end position="43"/>
    </location>
</feature>
<keyword evidence="1" id="KW-0812">Transmembrane</keyword>
<dbReference type="EMBL" id="JADEWZ010000007">
    <property type="protein sequence ID" value="MBE9115502.1"/>
    <property type="molecule type" value="Genomic_DNA"/>
</dbReference>
<keyword evidence="1" id="KW-1133">Transmembrane helix</keyword>
<reference evidence="2" key="1">
    <citation type="submission" date="2020-10" db="EMBL/GenBank/DDBJ databases">
        <authorList>
            <person name="Castelo-Branco R."/>
            <person name="Eusebio N."/>
            <person name="Adriana R."/>
            <person name="Vieira A."/>
            <person name="Brugerolle De Fraissinette N."/>
            <person name="Rezende De Castro R."/>
            <person name="Schneider M.P."/>
            <person name="Vasconcelos V."/>
            <person name="Leao P.N."/>
        </authorList>
    </citation>
    <scope>NUCLEOTIDE SEQUENCE</scope>
    <source>
        <strain evidence="2">LEGE 07157</strain>
    </source>
</reference>
<dbReference type="RefSeq" id="WP_194028597.1">
    <property type="nucleotide sequence ID" value="NZ_JADEWZ010000007.1"/>
</dbReference>
<keyword evidence="3" id="KW-1185">Reference proteome</keyword>
<proteinExistence type="predicted"/>
<evidence type="ECO:0000313" key="2">
    <source>
        <dbReference type="EMBL" id="MBE9115502.1"/>
    </source>
</evidence>
<gene>
    <name evidence="2" type="ORF">IQ249_06270</name>
</gene>